<comment type="caution">
    <text evidence="7">The sequence shown here is derived from an EMBL/GenBank/DDBJ whole genome shotgun (WGS) entry which is preliminary data.</text>
</comment>
<feature type="domain" description="HTH tetR-type" evidence="6">
    <location>
        <begin position="9"/>
        <end position="69"/>
    </location>
</feature>
<reference evidence="7 8" key="1">
    <citation type="submission" date="2020-08" db="EMBL/GenBank/DDBJ databases">
        <title>Genomic Encyclopedia of Type Strains, Phase IV (KMG-IV): sequencing the most valuable type-strain genomes for metagenomic binning, comparative biology and taxonomic classification.</title>
        <authorList>
            <person name="Goeker M."/>
        </authorList>
    </citation>
    <scope>NUCLEOTIDE SEQUENCE [LARGE SCALE GENOMIC DNA]</scope>
    <source>
        <strain evidence="7 8">DSM 25024</strain>
    </source>
</reference>
<organism evidence="7 8">
    <name type="scientific">Aureimonas phyllosphaerae</name>
    <dbReference type="NCBI Taxonomy" id="1166078"/>
    <lineage>
        <taxon>Bacteria</taxon>
        <taxon>Pseudomonadati</taxon>
        <taxon>Pseudomonadota</taxon>
        <taxon>Alphaproteobacteria</taxon>
        <taxon>Hyphomicrobiales</taxon>
        <taxon>Aurantimonadaceae</taxon>
        <taxon>Aureimonas</taxon>
    </lineage>
</organism>
<dbReference type="Gene3D" id="1.10.357.10">
    <property type="entry name" value="Tetracycline Repressor, domain 2"/>
    <property type="match status" value="1"/>
</dbReference>
<dbReference type="PANTHER" id="PTHR30055:SF240">
    <property type="entry name" value="HTH-TYPE TRANSCRIPTIONAL REGULATOR ACRR"/>
    <property type="match status" value="1"/>
</dbReference>
<dbReference type="InterPro" id="IPR013572">
    <property type="entry name" value="Tscrpt_reg_MAATS_C"/>
</dbReference>
<dbReference type="PROSITE" id="PS01081">
    <property type="entry name" value="HTH_TETR_1"/>
    <property type="match status" value="1"/>
</dbReference>
<dbReference type="InterPro" id="IPR001647">
    <property type="entry name" value="HTH_TetR"/>
</dbReference>
<dbReference type="InterPro" id="IPR023772">
    <property type="entry name" value="DNA-bd_HTH_TetR-type_CS"/>
</dbReference>
<keyword evidence="3 5" id="KW-0238">DNA-binding</keyword>
<feature type="DNA-binding region" description="H-T-H motif" evidence="5">
    <location>
        <begin position="32"/>
        <end position="51"/>
    </location>
</feature>
<evidence type="ECO:0000256" key="1">
    <source>
        <dbReference type="ARBA" id="ARBA00022491"/>
    </source>
</evidence>
<keyword evidence="8" id="KW-1185">Reference proteome</keyword>
<proteinExistence type="predicted"/>
<dbReference type="InterPro" id="IPR009057">
    <property type="entry name" value="Homeodomain-like_sf"/>
</dbReference>
<dbReference type="SUPFAM" id="SSF46689">
    <property type="entry name" value="Homeodomain-like"/>
    <property type="match status" value="1"/>
</dbReference>
<accession>A0A7W6BM32</accession>
<dbReference type="Pfam" id="PF08361">
    <property type="entry name" value="TetR_C_2"/>
    <property type="match status" value="1"/>
</dbReference>
<dbReference type="RefSeq" id="WP_175526723.1">
    <property type="nucleotide sequence ID" value="NZ_FOOA01000001.1"/>
</dbReference>
<evidence type="ECO:0000259" key="6">
    <source>
        <dbReference type="PROSITE" id="PS50977"/>
    </source>
</evidence>
<evidence type="ECO:0000256" key="3">
    <source>
        <dbReference type="ARBA" id="ARBA00023125"/>
    </source>
</evidence>
<dbReference type="InterPro" id="IPR050109">
    <property type="entry name" value="HTH-type_TetR-like_transc_reg"/>
</dbReference>
<dbReference type="GO" id="GO:0000976">
    <property type="term" value="F:transcription cis-regulatory region binding"/>
    <property type="evidence" value="ECO:0007669"/>
    <property type="project" value="TreeGrafter"/>
</dbReference>
<dbReference type="Proteomes" id="UP000531216">
    <property type="component" value="Unassembled WGS sequence"/>
</dbReference>
<dbReference type="Pfam" id="PF00440">
    <property type="entry name" value="TetR_N"/>
    <property type="match status" value="1"/>
</dbReference>
<dbReference type="PANTHER" id="PTHR30055">
    <property type="entry name" value="HTH-TYPE TRANSCRIPTIONAL REGULATOR RUTR"/>
    <property type="match status" value="1"/>
</dbReference>
<keyword evidence="2" id="KW-0805">Transcription regulation</keyword>
<keyword evidence="1" id="KW-0678">Repressor</keyword>
<dbReference type="SUPFAM" id="SSF48498">
    <property type="entry name" value="Tetracyclin repressor-like, C-terminal domain"/>
    <property type="match status" value="1"/>
</dbReference>
<evidence type="ECO:0000313" key="8">
    <source>
        <dbReference type="Proteomes" id="UP000531216"/>
    </source>
</evidence>
<dbReference type="PROSITE" id="PS50977">
    <property type="entry name" value="HTH_TETR_2"/>
    <property type="match status" value="1"/>
</dbReference>
<evidence type="ECO:0000313" key="7">
    <source>
        <dbReference type="EMBL" id="MBB3934474.1"/>
    </source>
</evidence>
<keyword evidence="4" id="KW-0804">Transcription</keyword>
<gene>
    <name evidence="7" type="ORF">GGR05_000585</name>
</gene>
<protein>
    <submittedName>
        <fullName evidence="7">TetR/AcrR family acrAB operon transcriptional repressor</fullName>
    </submittedName>
</protein>
<name>A0A7W6BM32_9HYPH</name>
<dbReference type="EMBL" id="JACIDO010000001">
    <property type="protein sequence ID" value="MBB3934474.1"/>
    <property type="molecule type" value="Genomic_DNA"/>
</dbReference>
<evidence type="ECO:0000256" key="5">
    <source>
        <dbReference type="PROSITE-ProRule" id="PRU00335"/>
    </source>
</evidence>
<dbReference type="AlphaFoldDB" id="A0A7W6BM32"/>
<dbReference type="GO" id="GO:0003700">
    <property type="term" value="F:DNA-binding transcription factor activity"/>
    <property type="evidence" value="ECO:0007669"/>
    <property type="project" value="TreeGrafter"/>
</dbReference>
<dbReference type="InterPro" id="IPR036271">
    <property type="entry name" value="Tet_transcr_reg_TetR-rel_C_sf"/>
</dbReference>
<evidence type="ECO:0000256" key="4">
    <source>
        <dbReference type="ARBA" id="ARBA00023163"/>
    </source>
</evidence>
<dbReference type="PRINTS" id="PR00455">
    <property type="entry name" value="HTHTETR"/>
</dbReference>
<sequence length="211" mass="24055">MRRTKAEALETRSVILDAAEQVFFERGVSQTSLTHIASHAGLTRGAIYWHFSGKSDLFMAMHERAYLPQRVFLESQNLLAEDRPLQALERTMRESMRRFAKDERAKRVYSILMLRCEYVGEMESVMCTHREGEDHMRDVIQTAFTRARAVGEMRSDVDSQTATNVCVGAMTGILTEWLRRNECFDLIEAADMALGSLFTGFRAMDRSAKAA</sequence>
<evidence type="ECO:0000256" key="2">
    <source>
        <dbReference type="ARBA" id="ARBA00023015"/>
    </source>
</evidence>